<keyword evidence="2" id="KW-0472">Membrane</keyword>
<proteinExistence type="predicted"/>
<feature type="region of interest" description="Disordered" evidence="1">
    <location>
        <begin position="98"/>
        <end position="144"/>
    </location>
</feature>
<feature type="compositionally biased region" description="Basic residues" evidence="1">
    <location>
        <begin position="124"/>
        <end position="134"/>
    </location>
</feature>
<name>A0AAD5QBP1_PYTIN</name>
<keyword evidence="5" id="KW-1185">Reference proteome</keyword>
<dbReference type="EMBL" id="JAKCXM010000095">
    <property type="protein sequence ID" value="KAJ0402784.1"/>
    <property type="molecule type" value="Genomic_DNA"/>
</dbReference>
<keyword evidence="2" id="KW-0812">Transmembrane</keyword>
<dbReference type="Proteomes" id="UP001209570">
    <property type="component" value="Unassembled WGS sequence"/>
</dbReference>
<evidence type="ECO:0000256" key="3">
    <source>
        <dbReference type="SAM" id="SignalP"/>
    </source>
</evidence>
<evidence type="ECO:0000313" key="5">
    <source>
        <dbReference type="Proteomes" id="UP001209570"/>
    </source>
</evidence>
<keyword evidence="2" id="KW-1133">Transmembrane helix</keyword>
<accession>A0AAD5QBP1</accession>
<protein>
    <recommendedName>
        <fullName evidence="6">Transmembrane protein</fullName>
    </recommendedName>
</protein>
<evidence type="ECO:0008006" key="6">
    <source>
        <dbReference type="Google" id="ProtNLM"/>
    </source>
</evidence>
<sequence>MMSRGGRWSSRFVLALLVLAAVLATTTTRVVAESKDAETVREETVDAAGERPPLSEEAFAKIFSKLSNKCQKEIEANPTDPKALSDRCRVEVGRKIERHFARQNEPPKPKKKQQDKKPKQQDKPKKKKARKQNRKQAEASGVQKEQEKYNDALVVIGGFVATLVAVVIGAMCVINRKLKAAGMYYPANPEEKAGGCCG</sequence>
<reference evidence="4" key="1">
    <citation type="submission" date="2021-12" db="EMBL/GenBank/DDBJ databases">
        <title>Prjna785345.</title>
        <authorList>
            <person name="Rujirawat T."/>
            <person name="Krajaejun T."/>
        </authorList>
    </citation>
    <scope>NUCLEOTIDE SEQUENCE</scope>
    <source>
        <strain evidence="4">Pi057C3</strain>
    </source>
</reference>
<feature type="transmembrane region" description="Helical" evidence="2">
    <location>
        <begin position="152"/>
        <end position="174"/>
    </location>
</feature>
<feature type="chain" id="PRO_5042179679" description="Transmembrane protein" evidence="3">
    <location>
        <begin position="25"/>
        <end position="198"/>
    </location>
</feature>
<evidence type="ECO:0000256" key="1">
    <source>
        <dbReference type="SAM" id="MobiDB-lite"/>
    </source>
</evidence>
<keyword evidence="3" id="KW-0732">Signal</keyword>
<organism evidence="4 5">
    <name type="scientific">Pythium insidiosum</name>
    <name type="common">Pythiosis disease agent</name>
    <dbReference type="NCBI Taxonomy" id="114742"/>
    <lineage>
        <taxon>Eukaryota</taxon>
        <taxon>Sar</taxon>
        <taxon>Stramenopiles</taxon>
        <taxon>Oomycota</taxon>
        <taxon>Peronosporomycetes</taxon>
        <taxon>Pythiales</taxon>
        <taxon>Pythiaceae</taxon>
        <taxon>Pythium</taxon>
    </lineage>
</organism>
<comment type="caution">
    <text evidence="4">The sequence shown here is derived from an EMBL/GenBank/DDBJ whole genome shotgun (WGS) entry which is preliminary data.</text>
</comment>
<evidence type="ECO:0000256" key="2">
    <source>
        <dbReference type="SAM" id="Phobius"/>
    </source>
</evidence>
<feature type="signal peptide" evidence="3">
    <location>
        <begin position="1"/>
        <end position="24"/>
    </location>
</feature>
<evidence type="ECO:0000313" key="4">
    <source>
        <dbReference type="EMBL" id="KAJ0402784.1"/>
    </source>
</evidence>
<feature type="compositionally biased region" description="Basic and acidic residues" evidence="1">
    <location>
        <begin position="98"/>
        <end position="108"/>
    </location>
</feature>
<dbReference type="AlphaFoldDB" id="A0AAD5QBP1"/>
<gene>
    <name evidence="4" type="ORF">P43SY_009728</name>
</gene>